<dbReference type="EMBL" id="CP090978">
    <property type="protein sequence ID" value="UJF31412.1"/>
    <property type="molecule type" value="Genomic_DNA"/>
</dbReference>
<dbReference type="RefSeq" id="WP_235117758.1">
    <property type="nucleotide sequence ID" value="NZ_CP090978.1"/>
</dbReference>
<evidence type="ECO:0000313" key="3">
    <source>
        <dbReference type="Proteomes" id="UP001649230"/>
    </source>
</evidence>
<feature type="signal peptide" evidence="1">
    <location>
        <begin position="1"/>
        <end position="35"/>
    </location>
</feature>
<evidence type="ECO:0000313" key="2">
    <source>
        <dbReference type="EMBL" id="UJF31412.1"/>
    </source>
</evidence>
<organism evidence="2 3">
    <name type="scientific">Paenibacillus hexagrammi</name>
    <dbReference type="NCBI Taxonomy" id="2908839"/>
    <lineage>
        <taxon>Bacteria</taxon>
        <taxon>Bacillati</taxon>
        <taxon>Bacillota</taxon>
        <taxon>Bacilli</taxon>
        <taxon>Bacillales</taxon>
        <taxon>Paenibacillaceae</taxon>
        <taxon>Paenibacillus</taxon>
    </lineage>
</organism>
<gene>
    <name evidence="2" type="ORF">L0M14_16405</name>
</gene>
<name>A0ABY3SC98_9BACL</name>
<keyword evidence="1" id="KW-0732">Signal</keyword>
<feature type="chain" id="PRO_5046997069" evidence="1">
    <location>
        <begin position="36"/>
        <end position="163"/>
    </location>
</feature>
<sequence length="163" mass="16799">MSKTHIVSKKFVSIAMTAILSFGFLPAFGLPTASAATVETVYAAAYMGATTAAETTLPAEVEVDGLSTPVTWNIGDDTFAVPYDTATVTGMAGGTSVSANVEIVPPSANPLVYFVDSGRGGDSLGMPATSSPVFEAVKELSDSTLLNEAPDQRYVSGSTDWGF</sequence>
<proteinExistence type="predicted"/>
<protein>
    <submittedName>
        <fullName evidence="2">Uncharacterized protein</fullName>
    </submittedName>
</protein>
<evidence type="ECO:0000256" key="1">
    <source>
        <dbReference type="SAM" id="SignalP"/>
    </source>
</evidence>
<accession>A0ABY3SC98</accession>
<reference evidence="2 3" key="1">
    <citation type="journal article" date="2024" name="Int. J. Syst. Evol. Microbiol.">
        <title>Paenibacillus hexagrammi sp. nov., a novel bacterium isolated from the gut content of Hexagrammos agrammus.</title>
        <authorList>
            <person name="Jung H.K."/>
            <person name="Kim D.G."/>
            <person name="Zin H."/>
            <person name="Park J."/>
            <person name="Jung H."/>
            <person name="Kim Y.O."/>
            <person name="Kong H.J."/>
            <person name="Kim J.W."/>
            <person name="Kim Y.S."/>
        </authorList>
    </citation>
    <scope>NUCLEOTIDE SEQUENCE [LARGE SCALE GENOMIC DNA]</scope>
    <source>
        <strain evidence="2 3">YPD9-1</strain>
    </source>
</reference>
<dbReference type="Proteomes" id="UP001649230">
    <property type="component" value="Chromosome"/>
</dbReference>
<keyword evidence="3" id="KW-1185">Reference proteome</keyword>